<evidence type="ECO:0000259" key="1">
    <source>
        <dbReference type="Pfam" id="PF18879"/>
    </source>
</evidence>
<evidence type="ECO:0000313" key="3">
    <source>
        <dbReference type="Proteomes" id="UP000094053"/>
    </source>
</evidence>
<dbReference type="Pfam" id="PF18879">
    <property type="entry name" value="EspA_EspE"/>
    <property type="match status" value="1"/>
</dbReference>
<protein>
    <recommendedName>
        <fullName evidence="1">ESX-1 secretion-associated protein EspA/EspE-like domain-containing protein</fullName>
    </recommendedName>
</protein>
<feature type="domain" description="ESX-1 secretion-associated protein EspA/EspE-like" evidence="1">
    <location>
        <begin position="18"/>
        <end position="98"/>
    </location>
</feature>
<name>A0A1E3RLZ2_MYCFV</name>
<reference evidence="3" key="1">
    <citation type="submission" date="2016-09" db="EMBL/GenBank/DDBJ databases">
        <authorList>
            <person name="Greninger A.L."/>
            <person name="Jerome K.R."/>
            <person name="Mcnair B."/>
            <person name="Wallis C."/>
            <person name="Fang F."/>
        </authorList>
    </citation>
    <scope>NUCLEOTIDE SEQUENCE [LARGE SCALE GENOMIC DNA]</scope>
    <source>
        <strain evidence="3">M6</strain>
    </source>
</reference>
<sequence>MTALDAFLATWSQARATFGAGMPRGGEWLDGHRLQQLQEFVHSARPGEKWRGAAADAYGRKNIYQARRLGQLASLDQQLGSHVTASSQAVLAGRQNLEEIRHWALSAAQSVPPGIHRDRVLASIALHGLTQVQRVVTASTSELRDIASKIRLLGDDYAALRGSEDGRAEKQDDETPIIQSVDFKHGTGDGDDTERRKNETAAFRELFGRDPMSAAEWTTAAALDPHTYDPDADGVPPEVRVARIVPVPGQGVVRVGQWIEQRDVISGPFKRDFGNIRAPDPQFDPANTKVTTYIDYENGLVVMRQNPSVELNTDGGPGQVKVGVPEAAIQQLPDGSVRIQYDAANPFAPDIAKNPPWPLQDNPWTVNGDLVFTPTQNGVHVDGTRTDYPSMEVYQDLPDGTTRTVLVDHAAAGNSTGPMVNLPQHHDIGEGGRAFTPFDTGAWNPDYDVRVALPWTEFGLIADPPRVPSPQTPGVEHV</sequence>
<accession>A0A1E3RLZ2</accession>
<gene>
    <name evidence="2" type="ORF">BHQ18_09350</name>
</gene>
<dbReference type="STRING" id="1776.BHQ18_09350"/>
<organism evidence="2 3">
    <name type="scientific">Mycolicibacterium flavescens</name>
    <name type="common">Mycobacterium flavescens</name>
    <dbReference type="NCBI Taxonomy" id="1776"/>
    <lineage>
        <taxon>Bacteria</taxon>
        <taxon>Bacillati</taxon>
        <taxon>Actinomycetota</taxon>
        <taxon>Actinomycetes</taxon>
        <taxon>Mycobacteriales</taxon>
        <taxon>Mycobacteriaceae</taxon>
        <taxon>Mycolicibacterium</taxon>
    </lineage>
</organism>
<dbReference type="EMBL" id="MIHA01000005">
    <property type="protein sequence ID" value="ODQ90903.1"/>
    <property type="molecule type" value="Genomic_DNA"/>
</dbReference>
<keyword evidence="3" id="KW-1185">Reference proteome</keyword>
<dbReference type="OrthoDB" id="4509678at2"/>
<dbReference type="AlphaFoldDB" id="A0A1E3RLZ2"/>
<proteinExistence type="predicted"/>
<comment type="caution">
    <text evidence="2">The sequence shown here is derived from an EMBL/GenBank/DDBJ whole genome shotgun (WGS) entry which is preliminary data.</text>
</comment>
<dbReference type="InterPro" id="IPR043796">
    <property type="entry name" value="ESX-1_EspA/EspE-like"/>
</dbReference>
<dbReference type="Proteomes" id="UP000094053">
    <property type="component" value="Unassembled WGS sequence"/>
</dbReference>
<dbReference type="RefSeq" id="WP_069413293.1">
    <property type="nucleotide sequence ID" value="NZ_JACKUL010000026.1"/>
</dbReference>
<evidence type="ECO:0000313" key="2">
    <source>
        <dbReference type="EMBL" id="ODQ90903.1"/>
    </source>
</evidence>